<dbReference type="OrthoDB" id="10644693at2759"/>
<accession>A0A0D2FE70</accession>
<dbReference type="AlphaFoldDB" id="A0A0D2FE70"/>
<evidence type="ECO:0000256" key="1">
    <source>
        <dbReference type="SAM" id="MobiDB-lite"/>
    </source>
</evidence>
<reference evidence="2 3" key="1">
    <citation type="submission" date="2015-01" db="EMBL/GenBank/DDBJ databases">
        <title>The Genome Sequence of Exophiala xenobiotica CBS118157.</title>
        <authorList>
            <consortium name="The Broad Institute Genomics Platform"/>
            <person name="Cuomo C."/>
            <person name="de Hoog S."/>
            <person name="Gorbushina A."/>
            <person name="Stielow B."/>
            <person name="Teixiera M."/>
            <person name="Abouelleil A."/>
            <person name="Chapman S.B."/>
            <person name="Priest M."/>
            <person name="Young S.K."/>
            <person name="Wortman J."/>
            <person name="Nusbaum C."/>
            <person name="Birren B."/>
        </authorList>
    </citation>
    <scope>NUCLEOTIDE SEQUENCE [LARGE SCALE GENOMIC DNA]</scope>
    <source>
        <strain evidence="2 3">CBS 118157</strain>
    </source>
</reference>
<sequence>MAEMYQAAAIALGTLSGVYLLIAIVQSWRFYCRAQTESRDLENGLANRGDRADIHGDDIWIFGSVASRSTSHCPRRGSYVRVMSESSDASSVQAMSPANPTTRVAPKTRATMPEGGRNDGTHLHAWTQEHTAALPSPARVYQAQPIRFQHASLVPIPLRPRQGMASQVAGARRESRRSESVEVDIRPTPDGHFLLHPHPLRSHPVSIGIPAQAGQLEGRQKETAGIQQRSLTITDSQVMRAAVQSGLCRPDSTTLGVEQPDPCTSAAWYREAQEKKSDGVRNRPQDIVSGQFQACGQQRMLIGTAL</sequence>
<gene>
    <name evidence="2" type="ORF">PV05_02884</name>
</gene>
<feature type="region of interest" description="Disordered" evidence="1">
    <location>
        <begin position="167"/>
        <end position="190"/>
    </location>
</feature>
<dbReference type="EMBL" id="KN847318">
    <property type="protein sequence ID" value="KIW58359.1"/>
    <property type="molecule type" value="Genomic_DNA"/>
</dbReference>
<keyword evidence="3" id="KW-1185">Reference proteome</keyword>
<feature type="compositionally biased region" description="Polar residues" evidence="1">
    <location>
        <begin position="90"/>
        <end position="102"/>
    </location>
</feature>
<evidence type="ECO:0000313" key="2">
    <source>
        <dbReference type="EMBL" id="KIW58359.1"/>
    </source>
</evidence>
<name>A0A0D2FE70_9EURO</name>
<feature type="region of interest" description="Disordered" evidence="1">
    <location>
        <begin position="90"/>
        <end position="122"/>
    </location>
</feature>
<protein>
    <submittedName>
        <fullName evidence="2">Uncharacterized protein</fullName>
    </submittedName>
</protein>
<organism evidence="2 3">
    <name type="scientific">Exophiala xenobiotica</name>
    <dbReference type="NCBI Taxonomy" id="348802"/>
    <lineage>
        <taxon>Eukaryota</taxon>
        <taxon>Fungi</taxon>
        <taxon>Dikarya</taxon>
        <taxon>Ascomycota</taxon>
        <taxon>Pezizomycotina</taxon>
        <taxon>Eurotiomycetes</taxon>
        <taxon>Chaetothyriomycetidae</taxon>
        <taxon>Chaetothyriales</taxon>
        <taxon>Herpotrichiellaceae</taxon>
        <taxon>Exophiala</taxon>
    </lineage>
</organism>
<dbReference type="HOGENOM" id="CLU_909223_0_0_1"/>
<proteinExistence type="predicted"/>
<dbReference type="GeneID" id="25324792"/>
<feature type="compositionally biased region" description="Basic and acidic residues" evidence="1">
    <location>
        <begin position="171"/>
        <end position="189"/>
    </location>
</feature>
<dbReference type="Proteomes" id="UP000054342">
    <property type="component" value="Unassembled WGS sequence"/>
</dbReference>
<dbReference type="RefSeq" id="XP_013318943.1">
    <property type="nucleotide sequence ID" value="XM_013463489.1"/>
</dbReference>
<evidence type="ECO:0000313" key="3">
    <source>
        <dbReference type="Proteomes" id="UP000054342"/>
    </source>
</evidence>